<name>A0A379VPT2_SALET</name>
<keyword evidence="4 7" id="KW-0489">Methyltransferase</keyword>
<evidence type="ECO:0000259" key="8">
    <source>
        <dbReference type="Pfam" id="PF00590"/>
    </source>
</evidence>
<dbReference type="InterPro" id="IPR012382">
    <property type="entry name" value="CobI/CbiL"/>
</dbReference>
<evidence type="ECO:0000256" key="7">
    <source>
        <dbReference type="RuleBase" id="RU003960"/>
    </source>
</evidence>
<dbReference type="Pfam" id="PF06180">
    <property type="entry name" value="CbiK"/>
    <property type="match status" value="1"/>
</dbReference>
<keyword evidence="9" id="KW-0456">Lyase</keyword>
<dbReference type="PANTHER" id="PTHR43467:SF2">
    <property type="entry name" value="COBALT-PRECORRIN-2 C(20)-METHYLTRANSFERASE"/>
    <property type="match status" value="1"/>
</dbReference>
<dbReference type="EMBL" id="UGXR01000001">
    <property type="protein sequence ID" value="SUH08618.1"/>
    <property type="molecule type" value="Genomic_DNA"/>
</dbReference>
<protein>
    <submittedName>
        <fullName evidence="9">Sirohydrochlorin cobaltochelatase</fullName>
        <ecNumber evidence="9">4.99.1.3</ecNumber>
    </submittedName>
</protein>
<gene>
    <name evidence="9" type="primary">cbiK</name>
    <name evidence="9" type="ORF">NCTC8256_02552</name>
</gene>
<evidence type="ECO:0000256" key="1">
    <source>
        <dbReference type="ARBA" id="ARBA00004953"/>
    </source>
</evidence>
<dbReference type="InterPro" id="IPR000878">
    <property type="entry name" value="4pyrrol_Mease"/>
</dbReference>
<keyword evidence="3" id="KW-0169">Cobalamin biosynthesis</keyword>
<evidence type="ECO:0000256" key="3">
    <source>
        <dbReference type="ARBA" id="ARBA00022573"/>
    </source>
</evidence>
<dbReference type="CDD" id="cd03413">
    <property type="entry name" value="CbiK_C"/>
    <property type="match status" value="1"/>
</dbReference>
<dbReference type="InterPro" id="IPR010388">
    <property type="entry name" value="Anaerobic_Co-chelatase"/>
</dbReference>
<dbReference type="GO" id="GO:0016852">
    <property type="term" value="F:sirohydrochlorin cobaltochelatase activity"/>
    <property type="evidence" value="ECO:0007669"/>
    <property type="project" value="UniProtKB-EC"/>
</dbReference>
<evidence type="ECO:0000256" key="6">
    <source>
        <dbReference type="ARBA" id="ARBA00022691"/>
    </source>
</evidence>
<dbReference type="AlphaFoldDB" id="A0A379VPT2"/>
<dbReference type="Gene3D" id="3.30.950.10">
    <property type="entry name" value="Methyltransferase, Cobalt-precorrin-4 Transmethylase, Domain 2"/>
    <property type="match status" value="1"/>
</dbReference>
<evidence type="ECO:0000313" key="10">
    <source>
        <dbReference type="Proteomes" id="UP000254346"/>
    </source>
</evidence>
<dbReference type="CDD" id="cd03412">
    <property type="entry name" value="CbiK_N"/>
    <property type="match status" value="1"/>
</dbReference>
<dbReference type="Pfam" id="PF00590">
    <property type="entry name" value="TP_methylase"/>
    <property type="match status" value="1"/>
</dbReference>
<evidence type="ECO:0000256" key="5">
    <source>
        <dbReference type="ARBA" id="ARBA00022679"/>
    </source>
</evidence>
<dbReference type="Proteomes" id="UP000254346">
    <property type="component" value="Unassembled WGS sequence"/>
</dbReference>
<dbReference type="EC" id="4.99.1.3" evidence="9"/>
<dbReference type="PANTHER" id="PTHR43467">
    <property type="entry name" value="COBALT-PRECORRIN-2 C(20)-METHYLTRANSFERASE"/>
    <property type="match status" value="1"/>
</dbReference>
<organism evidence="9 10">
    <name type="scientific">Salmonella enterica I</name>
    <dbReference type="NCBI Taxonomy" id="59201"/>
    <lineage>
        <taxon>Bacteria</taxon>
        <taxon>Pseudomonadati</taxon>
        <taxon>Pseudomonadota</taxon>
        <taxon>Gammaproteobacteria</taxon>
        <taxon>Enterobacterales</taxon>
        <taxon>Enterobacteriaceae</taxon>
        <taxon>Salmonella</taxon>
    </lineage>
</organism>
<dbReference type="PROSITE" id="PS00839">
    <property type="entry name" value="SUMT_1"/>
    <property type="match status" value="1"/>
</dbReference>
<dbReference type="NCBIfam" id="NF004061">
    <property type="entry name" value="PRK05576.1-4"/>
    <property type="match status" value="1"/>
</dbReference>
<evidence type="ECO:0000313" key="9">
    <source>
        <dbReference type="EMBL" id="SUH08618.1"/>
    </source>
</evidence>
<evidence type="ECO:0000256" key="2">
    <source>
        <dbReference type="ARBA" id="ARBA00005879"/>
    </source>
</evidence>
<dbReference type="InterPro" id="IPR006364">
    <property type="entry name" value="CobI/CbiL/CobIJ_dom"/>
</dbReference>
<dbReference type="InterPro" id="IPR014777">
    <property type="entry name" value="4pyrrole_Mease_sub1"/>
</dbReference>
<dbReference type="SUPFAM" id="SSF53790">
    <property type="entry name" value="Tetrapyrrole methylase"/>
    <property type="match status" value="1"/>
</dbReference>
<dbReference type="GO" id="GO:0030788">
    <property type="term" value="F:precorrin-2 C20-methyltransferase activity"/>
    <property type="evidence" value="ECO:0007669"/>
    <property type="project" value="InterPro"/>
</dbReference>
<dbReference type="InterPro" id="IPR003043">
    <property type="entry name" value="Uropor_MeTrfase_CS"/>
</dbReference>
<reference evidence="9 10" key="1">
    <citation type="submission" date="2018-06" db="EMBL/GenBank/DDBJ databases">
        <authorList>
            <consortium name="Pathogen Informatics"/>
            <person name="Doyle S."/>
        </authorList>
    </citation>
    <scope>NUCLEOTIDE SEQUENCE [LARGE SCALE GENOMIC DNA]</scope>
    <source>
        <strain evidence="9 10">NCTC8256</strain>
    </source>
</reference>
<dbReference type="GO" id="GO:0019251">
    <property type="term" value="P:anaerobic cobalamin biosynthetic process"/>
    <property type="evidence" value="ECO:0007669"/>
    <property type="project" value="InterPro"/>
</dbReference>
<comment type="similarity">
    <text evidence="2 7">Belongs to the precorrin methyltransferase family.</text>
</comment>
<keyword evidence="5 7" id="KW-0808">Transferase</keyword>
<evidence type="ECO:0000256" key="4">
    <source>
        <dbReference type="ARBA" id="ARBA00022603"/>
    </source>
</evidence>
<feature type="domain" description="Tetrapyrrole methylase" evidence="8">
    <location>
        <begin position="268"/>
        <end position="474"/>
    </location>
</feature>
<dbReference type="Gene3D" id="3.40.1010.10">
    <property type="entry name" value="Cobalt-precorrin-4 Transmethylase, Domain 1"/>
    <property type="match status" value="1"/>
</dbReference>
<proteinExistence type="inferred from homology"/>
<keyword evidence="6" id="KW-0949">S-adenosyl-L-methionine</keyword>
<dbReference type="InterPro" id="IPR035996">
    <property type="entry name" value="4pyrrol_Methylase_sf"/>
</dbReference>
<dbReference type="SUPFAM" id="SSF53800">
    <property type="entry name" value="Chelatase"/>
    <property type="match status" value="1"/>
</dbReference>
<dbReference type="NCBIfam" id="NF047852">
    <property type="entry name" value="SiroCoChCbiK"/>
    <property type="match status" value="1"/>
</dbReference>
<dbReference type="NCBIfam" id="TIGR01467">
    <property type="entry name" value="cobI_cbiL"/>
    <property type="match status" value="1"/>
</dbReference>
<dbReference type="InterPro" id="IPR014776">
    <property type="entry name" value="4pyrrole_Mease_sub2"/>
</dbReference>
<comment type="pathway">
    <text evidence="1">Cofactor biosynthesis; adenosylcobalamin biosynthesis.</text>
</comment>
<dbReference type="UniPathway" id="UPA00148"/>
<dbReference type="GO" id="GO:0032259">
    <property type="term" value="P:methylation"/>
    <property type="evidence" value="ECO:0007669"/>
    <property type="project" value="UniProtKB-KW"/>
</dbReference>
<dbReference type="Gene3D" id="3.40.50.1400">
    <property type="match status" value="2"/>
</dbReference>
<dbReference type="PROSITE" id="PS00840">
    <property type="entry name" value="SUMT_2"/>
    <property type="match status" value="1"/>
</dbReference>
<sequence>MKKALLVVSFGTSYHDTCEKNIVACERDLAASCPDRDLFRAFTSGMIIRKLRQRDGIDIDTPLQALQKLAAQGYQDVAIQSLHIINGDEYEKIVREVQLLRPLFTRLTLGVPLLSSHNDYVQLMQALRQQMPSLRQTEKVVFMGHGASHHAFAAYACLDHMMTAQRFPARVGAVESYPEVDILIDSLRDEGVTGVHLMPLMLVAGDHAINDMASDDGDSWKMRFNAAGIPATPWLRGLGEKPGYPGDVCRAFAPGAEHGGRGGGMNGKLYALSTGPGAPDLITVRAARILGSLDILYAPAGRKGGDSLALSIVRDYLGEQTEVRCCHFPMSADGAEKEAVWNEVAAALTAEVKAGKQVGFITLGDAMLFSTWIFLLQRIGCPEWLEIVPGVTSFAAIAARAKMPLAIEQQSLAVISCTAPEAEIAQALQQHDSLVLMKVYGRFARIKALLAQTGLLECALMMSEATLPGEQCWRHLHEVNDDRPLPYFSTILVNKQWEYAE</sequence>
<dbReference type="CDD" id="cd11645">
    <property type="entry name" value="Precorrin_2_C20_MT"/>
    <property type="match status" value="1"/>
</dbReference>
<accession>A0A379VPT2</accession>